<evidence type="ECO:0000256" key="6">
    <source>
        <dbReference type="ARBA" id="ARBA00023077"/>
    </source>
</evidence>
<dbReference type="RefSeq" id="WP_183196991.1">
    <property type="nucleotide sequence ID" value="NZ_JACIDA010000002.1"/>
</dbReference>
<dbReference type="PROSITE" id="PS01156">
    <property type="entry name" value="TONB_DEPENDENT_REC_2"/>
    <property type="match status" value="1"/>
</dbReference>
<evidence type="ECO:0000256" key="2">
    <source>
        <dbReference type="ARBA" id="ARBA00022448"/>
    </source>
</evidence>
<keyword evidence="16" id="KW-0675">Receptor</keyword>
<dbReference type="InterPro" id="IPR036942">
    <property type="entry name" value="Beta-barrel_TonB_sf"/>
</dbReference>
<evidence type="ECO:0000256" key="7">
    <source>
        <dbReference type="ARBA" id="ARBA00023136"/>
    </source>
</evidence>
<evidence type="ECO:0000256" key="11">
    <source>
        <dbReference type="RuleBase" id="RU003357"/>
    </source>
</evidence>
<keyword evidence="4 9" id="KW-0812">Transmembrane</keyword>
<dbReference type="InterPro" id="IPR006311">
    <property type="entry name" value="TAT_signal"/>
</dbReference>
<dbReference type="Pfam" id="PF00593">
    <property type="entry name" value="TonB_dep_Rec_b-barrel"/>
    <property type="match status" value="1"/>
</dbReference>
<dbReference type="Gene3D" id="2.40.170.20">
    <property type="entry name" value="TonB-dependent receptor, beta-barrel domain"/>
    <property type="match status" value="1"/>
</dbReference>
<feature type="signal peptide" evidence="13">
    <location>
        <begin position="1"/>
        <end position="29"/>
    </location>
</feature>
<dbReference type="AlphaFoldDB" id="A0A7W6A3L4"/>
<comment type="subcellular location">
    <subcellularLocation>
        <location evidence="1 9">Cell outer membrane</location>
        <topology evidence="1 9">Multi-pass membrane protein</topology>
    </subcellularLocation>
</comment>
<dbReference type="GO" id="GO:0009279">
    <property type="term" value="C:cell outer membrane"/>
    <property type="evidence" value="ECO:0007669"/>
    <property type="project" value="UniProtKB-SubCell"/>
</dbReference>
<proteinExistence type="inferred from homology"/>
<dbReference type="InterPro" id="IPR010917">
    <property type="entry name" value="TonB_rcpt_CS"/>
</dbReference>
<dbReference type="InterPro" id="IPR010104">
    <property type="entry name" value="TonB_rcpt_bac"/>
</dbReference>
<evidence type="ECO:0000256" key="13">
    <source>
        <dbReference type="SAM" id="SignalP"/>
    </source>
</evidence>
<comment type="caution">
    <text evidence="16">The sequence shown here is derived from an EMBL/GenBank/DDBJ whole genome shotgun (WGS) entry which is preliminary data.</text>
</comment>
<protein>
    <submittedName>
        <fullName evidence="16">TonB-dependent receptor</fullName>
    </submittedName>
</protein>
<dbReference type="PROSITE" id="PS51318">
    <property type="entry name" value="TAT"/>
    <property type="match status" value="1"/>
</dbReference>
<reference evidence="16 17" key="1">
    <citation type="submission" date="2020-08" db="EMBL/GenBank/DDBJ databases">
        <title>Genomic Encyclopedia of Type Strains, Phase IV (KMG-IV): sequencing the most valuable type-strain genomes for metagenomic binning, comparative biology and taxonomic classification.</title>
        <authorList>
            <person name="Goeker M."/>
        </authorList>
    </citation>
    <scope>NUCLEOTIDE SEQUENCE [LARGE SCALE GENOMIC DNA]</scope>
    <source>
        <strain evidence="16 17">DSM 14878</strain>
    </source>
</reference>
<dbReference type="InterPro" id="IPR012910">
    <property type="entry name" value="Plug_dom"/>
</dbReference>
<feature type="short sequence motif" description="TonB C-terminal box" evidence="10">
    <location>
        <begin position="893"/>
        <end position="910"/>
    </location>
</feature>
<dbReference type="NCBIfam" id="TIGR01782">
    <property type="entry name" value="TonB-Xanth-Caul"/>
    <property type="match status" value="1"/>
</dbReference>
<feature type="compositionally biased region" description="Polar residues" evidence="12">
    <location>
        <begin position="326"/>
        <end position="338"/>
    </location>
</feature>
<dbReference type="Proteomes" id="UP000532936">
    <property type="component" value="Unassembled WGS sequence"/>
</dbReference>
<dbReference type="PANTHER" id="PTHR40980">
    <property type="entry name" value="PLUG DOMAIN-CONTAINING PROTEIN"/>
    <property type="match status" value="1"/>
</dbReference>
<evidence type="ECO:0000259" key="15">
    <source>
        <dbReference type="Pfam" id="PF07715"/>
    </source>
</evidence>
<evidence type="ECO:0000313" key="17">
    <source>
        <dbReference type="Proteomes" id="UP000532936"/>
    </source>
</evidence>
<dbReference type="InterPro" id="IPR000531">
    <property type="entry name" value="Beta-barrel_TonB"/>
</dbReference>
<dbReference type="PROSITE" id="PS52016">
    <property type="entry name" value="TONB_DEPENDENT_REC_3"/>
    <property type="match status" value="1"/>
</dbReference>
<sequence length="910" mass="97243">MTYSGSLARRALLCAATSLIALSAGSALAQSSSTASTQDKSEGTTLQDIVVTGARRAQTVLEQERAAVGVVDSVAVGDISLNPQTNIADLAKRLPGVSVSQDQGRNQSATGEAQYVAIRGFDTSFNAYTLDGLRLPQTAGGRSISLNLFSPFAIQAIGIDKTPNAAFDADAIAGIVNLVTPSAFDFGDQMLRLRAVGQMAELAEDRGQDSLGGAIGLDMSRRFADGRLGVYAAAYYEQKSSAAESVAVQNDYKTSKANVGSARDNENALSADGLQWNFFNSTVERYGATAALDYRTQPLDLFARVNYATYTNTNTMNQTGLRSERTSGQTNPNPGGSNYNAAGDYTPYGINPANYFRVEDVEQELLSVQTGGKLKFGGFTASLEAAYADGRLDSPNSIEAAWRGVAYNGAPGNTGVSSEGLKIDLSDARWPMPVLSSGATAYVASQDRPSQIYVQRGYSYLSEVKKTVKGDLTWTGSGLLASASIGGLYETADQDGRSLTPDDTRYRFRTSLQAGAVDGPSIGATPGQLITDFMGHGTVRPVKLVDRRFVEHELDLYGSTVTVSQDKLNQGLSDSKEDRSAAFAAAKLKLAGGDLEITPGVRYEDNHFEARFFVKDADGARFATADRDYDHVDPSVVAAWRPNDALVVRAAARSSYSRPSGGQLAGPTTVSRDPVTNAIISISQPNPDLKPVEGWSYDLGLEWYAVGANLQLAVYHKDLDNIVVPTALRNGTNETSDGVIMIKPFNGLGGSATGVELGGHYALPVDGWLEGVSFGGNLTYQQTRAEYRLSSTVTRESDLPQAPELMYNLEAGYEHGPVRASLWYNHTGRRLDTVQDSQPDIYIQPSKELNLGVALTLAPGLEVGAAVRNLTDEPTRWSTVGAGERYVSPDRKGGYLETGRVFQVSVNATF</sequence>
<dbReference type="InterPro" id="IPR039426">
    <property type="entry name" value="TonB-dep_rcpt-like"/>
</dbReference>
<keyword evidence="6 11" id="KW-0798">TonB box</keyword>
<dbReference type="EMBL" id="JACIDA010000002">
    <property type="protein sequence ID" value="MBB3872688.1"/>
    <property type="molecule type" value="Genomic_DNA"/>
</dbReference>
<keyword evidence="2 9" id="KW-0813">Transport</keyword>
<evidence type="ECO:0000313" key="16">
    <source>
        <dbReference type="EMBL" id="MBB3872688.1"/>
    </source>
</evidence>
<evidence type="ECO:0000256" key="9">
    <source>
        <dbReference type="PROSITE-ProRule" id="PRU01360"/>
    </source>
</evidence>
<evidence type="ECO:0000259" key="14">
    <source>
        <dbReference type="Pfam" id="PF00593"/>
    </source>
</evidence>
<dbReference type="InterPro" id="IPR037066">
    <property type="entry name" value="Plug_dom_sf"/>
</dbReference>
<feature type="domain" description="TonB-dependent receptor-like beta-barrel" evidence="14">
    <location>
        <begin position="446"/>
        <end position="870"/>
    </location>
</feature>
<feature type="chain" id="PRO_5030786513" evidence="13">
    <location>
        <begin position="30"/>
        <end position="910"/>
    </location>
</feature>
<evidence type="ECO:0000256" key="3">
    <source>
        <dbReference type="ARBA" id="ARBA00022452"/>
    </source>
</evidence>
<evidence type="ECO:0000256" key="10">
    <source>
        <dbReference type="PROSITE-ProRule" id="PRU10144"/>
    </source>
</evidence>
<keyword evidence="8 9" id="KW-0998">Cell outer membrane</keyword>
<accession>A0A7W6A3L4</accession>
<feature type="region of interest" description="Disordered" evidence="12">
    <location>
        <begin position="318"/>
        <end position="338"/>
    </location>
</feature>
<keyword evidence="5 13" id="KW-0732">Signal</keyword>
<gene>
    <name evidence="16" type="ORF">GGR11_002241</name>
</gene>
<evidence type="ECO:0000256" key="4">
    <source>
        <dbReference type="ARBA" id="ARBA00022692"/>
    </source>
</evidence>
<organism evidence="16 17">
    <name type="scientific">Brevundimonas mediterranea</name>
    <dbReference type="NCBI Taxonomy" id="74329"/>
    <lineage>
        <taxon>Bacteria</taxon>
        <taxon>Pseudomonadati</taxon>
        <taxon>Pseudomonadota</taxon>
        <taxon>Alphaproteobacteria</taxon>
        <taxon>Caulobacterales</taxon>
        <taxon>Caulobacteraceae</taxon>
        <taxon>Brevundimonas</taxon>
    </lineage>
</organism>
<keyword evidence="7 9" id="KW-0472">Membrane</keyword>
<feature type="domain" description="TonB-dependent receptor plug" evidence="15">
    <location>
        <begin position="67"/>
        <end position="175"/>
    </location>
</feature>
<comment type="similarity">
    <text evidence="9 11">Belongs to the TonB-dependent receptor family.</text>
</comment>
<evidence type="ECO:0000256" key="1">
    <source>
        <dbReference type="ARBA" id="ARBA00004571"/>
    </source>
</evidence>
<dbReference type="SUPFAM" id="SSF56935">
    <property type="entry name" value="Porins"/>
    <property type="match status" value="1"/>
</dbReference>
<dbReference type="Pfam" id="PF07715">
    <property type="entry name" value="Plug"/>
    <property type="match status" value="1"/>
</dbReference>
<dbReference type="Gene3D" id="2.170.130.10">
    <property type="entry name" value="TonB-dependent receptor, plug domain"/>
    <property type="match status" value="1"/>
</dbReference>
<evidence type="ECO:0000256" key="12">
    <source>
        <dbReference type="SAM" id="MobiDB-lite"/>
    </source>
</evidence>
<evidence type="ECO:0000256" key="5">
    <source>
        <dbReference type="ARBA" id="ARBA00022729"/>
    </source>
</evidence>
<dbReference type="PANTHER" id="PTHR40980:SF4">
    <property type="entry name" value="TONB-DEPENDENT RECEPTOR-LIKE BETA-BARREL DOMAIN-CONTAINING PROTEIN"/>
    <property type="match status" value="1"/>
</dbReference>
<name>A0A7W6A3L4_9CAUL</name>
<evidence type="ECO:0000256" key="8">
    <source>
        <dbReference type="ARBA" id="ARBA00023237"/>
    </source>
</evidence>
<keyword evidence="3 9" id="KW-1134">Transmembrane beta strand</keyword>